<dbReference type="GO" id="GO:0016020">
    <property type="term" value="C:membrane"/>
    <property type="evidence" value="ECO:0007669"/>
    <property type="project" value="InterPro"/>
</dbReference>
<name>A1BBW9_PARDP</name>
<keyword evidence="2" id="KW-0503">Monooxygenase</keyword>
<dbReference type="Pfam" id="PF05145">
    <property type="entry name" value="AbrB"/>
    <property type="match status" value="1"/>
</dbReference>
<dbReference type="eggNOG" id="COG3180">
    <property type="taxonomic scope" value="Bacteria"/>
</dbReference>
<dbReference type="EMBL" id="CP000491">
    <property type="protein sequence ID" value="ABL73013.1"/>
    <property type="molecule type" value="Genomic_DNA"/>
</dbReference>
<organism evidence="2 3">
    <name type="scientific">Paracoccus denitrificans (strain Pd 1222)</name>
    <dbReference type="NCBI Taxonomy" id="318586"/>
    <lineage>
        <taxon>Bacteria</taxon>
        <taxon>Pseudomonadati</taxon>
        <taxon>Pseudomonadota</taxon>
        <taxon>Alphaproteobacteria</taxon>
        <taxon>Rhodobacterales</taxon>
        <taxon>Paracoccaceae</taxon>
        <taxon>Paracoccus</taxon>
    </lineage>
</organism>
<proteinExistence type="predicted"/>
<feature type="transmembrane region" description="Helical" evidence="1">
    <location>
        <begin position="232"/>
        <end position="250"/>
    </location>
</feature>
<dbReference type="EnsemblBacteria" id="ABL73013">
    <property type="protein sequence ID" value="ABL73013"/>
    <property type="gene ID" value="Pden_4953"/>
</dbReference>
<reference evidence="3" key="1">
    <citation type="submission" date="2006-12" db="EMBL/GenBank/DDBJ databases">
        <title>Complete sequence of plasmid 1 of Paracoccus denitrificans PD1222.</title>
        <authorList>
            <person name="Copeland A."/>
            <person name="Lucas S."/>
            <person name="Lapidus A."/>
            <person name="Barry K."/>
            <person name="Detter J.C."/>
            <person name="Glavina del Rio T."/>
            <person name="Hammon N."/>
            <person name="Israni S."/>
            <person name="Dalin E."/>
            <person name="Tice H."/>
            <person name="Pitluck S."/>
            <person name="Munk A.C."/>
            <person name="Brettin T."/>
            <person name="Bruce D."/>
            <person name="Han C."/>
            <person name="Tapia R."/>
            <person name="Gilna P."/>
            <person name="Schmutz J."/>
            <person name="Larimer F."/>
            <person name="Land M."/>
            <person name="Hauser L."/>
            <person name="Kyrpides N."/>
            <person name="Lykidis A."/>
            <person name="Spiro S."/>
            <person name="Richardson D.J."/>
            <person name="Moir J.W.B."/>
            <person name="Ferguson S.J."/>
            <person name="van Spanning R.J.M."/>
            <person name="Richardson P."/>
        </authorList>
    </citation>
    <scope>NUCLEOTIDE SEQUENCE [LARGE SCALE GENOMIC DNA]</scope>
    <source>
        <strain evidence="3">Pd 1222</strain>
        <plasmid evidence="3">pPD1222</plasmid>
    </source>
</reference>
<dbReference type="InterPro" id="IPR017516">
    <property type="entry name" value="AbrB_dup"/>
</dbReference>
<gene>
    <name evidence="2" type="ordered locus">Pden_4953</name>
</gene>
<feature type="transmembrane region" description="Helical" evidence="1">
    <location>
        <begin position="85"/>
        <end position="106"/>
    </location>
</feature>
<dbReference type="OrthoDB" id="9809910at2"/>
<dbReference type="Proteomes" id="UP000000361">
    <property type="component" value="Chromosome 1"/>
</dbReference>
<feature type="transmembrane region" description="Helical" evidence="1">
    <location>
        <begin position="179"/>
        <end position="199"/>
    </location>
</feature>
<keyword evidence="1" id="KW-0472">Membrane</keyword>
<dbReference type="AlphaFoldDB" id="A1BBW9"/>
<dbReference type="InterPro" id="IPR007820">
    <property type="entry name" value="AbrB_fam"/>
</dbReference>
<evidence type="ECO:0000256" key="1">
    <source>
        <dbReference type="SAM" id="Phobius"/>
    </source>
</evidence>
<accession>A1BBW9</accession>
<dbReference type="PIRSF" id="PIRSF038991">
    <property type="entry name" value="Protein_AbrB"/>
    <property type="match status" value="1"/>
</dbReference>
<dbReference type="RefSeq" id="WP_011751171.1">
    <property type="nucleotide sequence ID" value="NC_008688.1"/>
</dbReference>
<dbReference type="GO" id="GO:0010468">
    <property type="term" value="P:regulation of gene expression"/>
    <property type="evidence" value="ECO:0007669"/>
    <property type="project" value="InterPro"/>
</dbReference>
<keyword evidence="3" id="KW-1185">Reference proteome</keyword>
<keyword evidence="2" id="KW-0560">Oxidoreductase</keyword>
<sequence>MGLTRWPLGLRWLVVVSAGLLLGGVLGGLHLPAAAMVGPMIAGVGMALMGGNLRVAAGVGQMGQGVAGCLIALNLDAPALSQTIAIWPVALVFVALTFAVACLTGLVASDWTGLDREATLWGFLPGMMSTVIAVAHERGLDSRMIALIQILRLMLVIAAMVMVAMIVSGPAMPHTGSGAGATLQSTATAVLLCVVGTAVARWLPVIPAAASLVPLSLATALTLSGFDLSMPGWLVSLAFLAIGLQVGLRFTPELLRRGVSALPGLAAACLLLILLCGVTGVALSWIAGVSLMSGMLATVPGSIDSIAILAIGTGADVAFVMTLQTVRLFAVVIFGPLIATGLARMLRRHGERRGRM</sequence>
<dbReference type="HOGENOM" id="CLU_050210_0_1_5"/>
<geneLocation type="plasmid" evidence="3">
    <name>pPD1222</name>
</geneLocation>
<feature type="transmembrane region" description="Helical" evidence="1">
    <location>
        <begin position="147"/>
        <end position="167"/>
    </location>
</feature>
<protein>
    <submittedName>
        <fullName evidence="2">Putative ammonia monooxygenase</fullName>
    </submittedName>
</protein>
<dbReference type="PANTHER" id="PTHR38457">
    <property type="entry name" value="REGULATOR ABRB-RELATED"/>
    <property type="match status" value="1"/>
</dbReference>
<dbReference type="KEGG" id="pde:Pden_4953"/>
<feature type="transmembrane region" description="Helical" evidence="1">
    <location>
        <begin position="12"/>
        <end position="33"/>
    </location>
</feature>
<evidence type="ECO:0000313" key="3">
    <source>
        <dbReference type="Proteomes" id="UP000000361"/>
    </source>
</evidence>
<keyword evidence="2" id="KW-0614">Plasmid</keyword>
<dbReference type="GO" id="GO:0004497">
    <property type="term" value="F:monooxygenase activity"/>
    <property type="evidence" value="ECO:0007669"/>
    <property type="project" value="UniProtKB-KW"/>
</dbReference>
<evidence type="ECO:0000313" key="2">
    <source>
        <dbReference type="EMBL" id="ABL73013.1"/>
    </source>
</evidence>
<dbReference type="PANTHER" id="PTHR38457:SF1">
    <property type="entry name" value="REGULATOR ABRB-RELATED"/>
    <property type="match status" value="1"/>
</dbReference>
<keyword evidence="1" id="KW-0812">Transmembrane</keyword>
<feature type="transmembrane region" description="Helical" evidence="1">
    <location>
        <begin position="118"/>
        <end position="135"/>
    </location>
</feature>
<feature type="transmembrane region" description="Helical" evidence="1">
    <location>
        <begin position="262"/>
        <end position="287"/>
    </location>
</feature>
<feature type="transmembrane region" description="Helical" evidence="1">
    <location>
        <begin position="326"/>
        <end position="346"/>
    </location>
</feature>
<dbReference type="NCBIfam" id="TIGR03082">
    <property type="entry name" value="Gneg_AbrB_dup"/>
    <property type="match status" value="2"/>
</dbReference>
<dbReference type="GeneID" id="93454375"/>
<keyword evidence="1" id="KW-1133">Transmembrane helix</keyword>